<keyword evidence="1" id="KW-0175">Coiled coil</keyword>
<dbReference type="Proteomes" id="UP000617681">
    <property type="component" value="Chromosome"/>
</dbReference>
<dbReference type="GeneID" id="92759692"/>
<dbReference type="OrthoDB" id="4391631at2"/>
<organism evidence="3 5">
    <name type="scientific">Corynebacterium glucuronolyticum</name>
    <dbReference type="NCBI Taxonomy" id="39791"/>
    <lineage>
        <taxon>Bacteria</taxon>
        <taxon>Bacillati</taxon>
        <taxon>Actinomycetota</taxon>
        <taxon>Actinomycetes</taxon>
        <taxon>Mycobacteriales</taxon>
        <taxon>Corynebacteriaceae</taxon>
        <taxon>Corynebacterium</taxon>
    </lineage>
</organism>
<evidence type="ECO:0000313" key="4">
    <source>
        <dbReference type="EMBL" id="QRP71437.1"/>
    </source>
</evidence>
<evidence type="ECO:0000256" key="1">
    <source>
        <dbReference type="SAM" id="Coils"/>
    </source>
</evidence>
<dbReference type="RefSeq" id="WP_005391908.1">
    <property type="nucleotide sequence ID" value="NZ_CP066007.1"/>
</dbReference>
<name>A0A7T4JUP6_9CORY</name>
<evidence type="ECO:0000313" key="5">
    <source>
        <dbReference type="Proteomes" id="UP000596145"/>
    </source>
</evidence>
<gene>
    <name evidence="3" type="ORF">I6I10_11440</name>
    <name evidence="4" type="ORF">I6J21_04680</name>
</gene>
<protein>
    <submittedName>
        <fullName evidence="3">Uncharacterized protein</fullName>
    </submittedName>
</protein>
<dbReference type="EMBL" id="CP066007">
    <property type="protein sequence ID" value="QQB46051.1"/>
    <property type="molecule type" value="Genomic_DNA"/>
</dbReference>
<dbReference type="AlphaFoldDB" id="A0A7T4JUP6"/>
<accession>A0A7T4JUP6</accession>
<evidence type="ECO:0000256" key="2">
    <source>
        <dbReference type="SAM" id="MobiDB-lite"/>
    </source>
</evidence>
<evidence type="ECO:0000313" key="3">
    <source>
        <dbReference type="EMBL" id="QQB46051.1"/>
    </source>
</evidence>
<sequence>MENARNELAFLADGKGLLILSEEDRFPSTAASEFEPMSPQVLFRASNVLSSISDRQFKSGKYYKATDETAMMLQHRTSKGPVSGVLRRGDLGLADNPGQFFKHASFQEVKFSPAMTSNAAGIAAQAAIEAAIAEIKEYLEIIDEKLDVLLRQRRIDALAQLGGIQYTIEEADELYRRSNSVSATTWSKVDHLGSALNGIESYVIEQLDDAVDQLRKHQNNSKKIEALLEGLKDDLRLWLGVAARSIYLHDRIYVIEIAHVNEFEPAQLDSHREGIVEARKDRLESTTRRLLAMDSAIRDAAKLSNQVWVTKPIRARHITAHANDIHDIISAFAQHVRMRVEDAERLQVQGWRQSVMSLAGDTVNAAKSARQSVVDQAQKATEKIRDMSEDRLLAKAAEIEARREKEEQKALESTGDEDNTEAESLPSRRGLRFRRDEKRL</sequence>
<dbReference type="EMBL" id="CP069534">
    <property type="protein sequence ID" value="QRP71437.1"/>
    <property type="molecule type" value="Genomic_DNA"/>
</dbReference>
<dbReference type="Proteomes" id="UP000596145">
    <property type="component" value="Chromosome"/>
</dbReference>
<feature type="coiled-coil region" evidence="1">
    <location>
        <begin position="207"/>
        <end position="234"/>
    </location>
</feature>
<feature type="region of interest" description="Disordered" evidence="2">
    <location>
        <begin position="402"/>
        <end position="440"/>
    </location>
</feature>
<proteinExistence type="predicted"/>
<reference evidence="3 5" key="1">
    <citation type="submission" date="2020-12" db="EMBL/GenBank/DDBJ databases">
        <title>FDA dAtabase for Regulatory Grade micrObial Sequences (FDA-ARGOS): Supporting development and validation of Infectious Disease Dx tests.</title>
        <authorList>
            <person name="Sproer C."/>
            <person name="Gronow S."/>
            <person name="Severitt S."/>
            <person name="Schroder I."/>
            <person name="Tallon L."/>
            <person name="Sadzewicz L."/>
            <person name="Zhao X."/>
            <person name="Boylan J."/>
            <person name="Ott S."/>
            <person name="Bowen H."/>
            <person name="Vavikolanu K."/>
            <person name="Mehta A."/>
            <person name="Aluvathingal J."/>
            <person name="Nadendla S."/>
            <person name="Lowell S."/>
            <person name="Myers T."/>
            <person name="Yan Y."/>
            <person name="Sichtig H."/>
        </authorList>
    </citation>
    <scope>NUCLEOTIDE SEQUENCE [LARGE SCALE GENOMIC DNA]</scope>
    <source>
        <strain evidence="3 5">FDAARGOS_1053</strain>
        <strain evidence="4">FDAARGOS_1191</strain>
    </source>
</reference>